<evidence type="ECO:0000313" key="2">
    <source>
        <dbReference type="Proteomes" id="UP001305414"/>
    </source>
</evidence>
<dbReference type="EMBL" id="JAWHQM010000044">
    <property type="protein sequence ID" value="KAK5634761.1"/>
    <property type="molecule type" value="Genomic_DNA"/>
</dbReference>
<protein>
    <submittedName>
        <fullName evidence="1">Uncharacterized protein</fullName>
    </submittedName>
</protein>
<dbReference type="Proteomes" id="UP001305414">
    <property type="component" value="Unassembled WGS sequence"/>
</dbReference>
<accession>A0AAN7ZCM7</accession>
<proteinExistence type="predicted"/>
<evidence type="ECO:0000313" key="1">
    <source>
        <dbReference type="EMBL" id="KAK5634761.1"/>
    </source>
</evidence>
<name>A0AAN7ZCM7_9PEZI</name>
<organism evidence="1 2">
    <name type="scientific">Xylaria bambusicola</name>
    <dbReference type="NCBI Taxonomy" id="326684"/>
    <lineage>
        <taxon>Eukaryota</taxon>
        <taxon>Fungi</taxon>
        <taxon>Dikarya</taxon>
        <taxon>Ascomycota</taxon>
        <taxon>Pezizomycotina</taxon>
        <taxon>Sordariomycetes</taxon>
        <taxon>Xylariomycetidae</taxon>
        <taxon>Xylariales</taxon>
        <taxon>Xylariaceae</taxon>
        <taxon>Xylaria</taxon>
    </lineage>
</organism>
<keyword evidence="2" id="KW-1185">Reference proteome</keyword>
<reference evidence="1 2" key="1">
    <citation type="submission" date="2023-10" db="EMBL/GenBank/DDBJ databases">
        <title>Draft genome sequence of Xylaria bambusicola isolate GMP-LS, the root and basal stem rot pathogen of sugarcane in Indonesia.</title>
        <authorList>
            <person name="Selvaraj P."/>
            <person name="Muralishankar V."/>
            <person name="Muruganantham S."/>
            <person name="Sp S."/>
            <person name="Haryani S."/>
            <person name="Lau K.J.X."/>
            <person name="Naqvi N.I."/>
        </authorList>
    </citation>
    <scope>NUCLEOTIDE SEQUENCE [LARGE SCALE GENOMIC DNA]</scope>
    <source>
        <strain evidence="1">GMP-LS</strain>
    </source>
</reference>
<gene>
    <name evidence="1" type="ORF">RRF57_010473</name>
</gene>
<comment type="caution">
    <text evidence="1">The sequence shown here is derived from an EMBL/GenBank/DDBJ whole genome shotgun (WGS) entry which is preliminary data.</text>
</comment>
<sequence length="80" mass="9113">MLKTRMMYPMREKVIQSSNMMKGGRLKSAQLKATWTEPTAWLRSRMKKVATPFTTKQIIASVRKVHARPMLSITADGISC</sequence>
<dbReference type="AlphaFoldDB" id="A0AAN7ZCM7"/>